<dbReference type="CDD" id="cd00452">
    <property type="entry name" value="KDPG_aldolase"/>
    <property type="match status" value="1"/>
</dbReference>
<dbReference type="PATRIC" id="fig|1379870.5.peg.3456"/>
<evidence type="ECO:0000256" key="4">
    <source>
        <dbReference type="ARBA" id="ARBA00023239"/>
    </source>
</evidence>
<dbReference type="KEGG" id="srd:SD10_15900"/>
<comment type="pathway">
    <text evidence="1">Carbohydrate acid metabolism.</text>
</comment>
<dbReference type="InterPro" id="IPR000887">
    <property type="entry name" value="Aldlse_KDPG_KHG"/>
</dbReference>
<dbReference type="Pfam" id="PF01081">
    <property type="entry name" value="Aldolase"/>
    <property type="match status" value="1"/>
</dbReference>
<organism evidence="6 7">
    <name type="scientific">Spirosoma radiotolerans</name>
    <dbReference type="NCBI Taxonomy" id="1379870"/>
    <lineage>
        <taxon>Bacteria</taxon>
        <taxon>Pseudomonadati</taxon>
        <taxon>Bacteroidota</taxon>
        <taxon>Cytophagia</taxon>
        <taxon>Cytophagales</taxon>
        <taxon>Cytophagaceae</taxon>
        <taxon>Spirosoma</taxon>
    </lineage>
</organism>
<dbReference type="InterPro" id="IPR013785">
    <property type="entry name" value="Aldolase_TIM"/>
</dbReference>
<evidence type="ECO:0000256" key="5">
    <source>
        <dbReference type="ARBA" id="ARBA00023277"/>
    </source>
</evidence>
<evidence type="ECO:0000313" key="6">
    <source>
        <dbReference type="EMBL" id="AKD56158.1"/>
    </source>
</evidence>
<keyword evidence="5" id="KW-0119">Carbohydrate metabolism</keyword>
<sequence length="222" mass="23572">MSAFTPDKILDLVINHPIVPVFYHPDGAHAQAIVQACYDGGLRVFEFTNRGEKALSVFTDLIPYVRQHCPDMAMGIGTILTPEDAERFLDVGADFVVQPVTTAAVGDVCRARGVSWMPAGSTLNEIYQATQLGADLVKVFPGNVVGPDFIKAIKGPMPGLKLMVTGGVEPTIDSLSAWFRSGVTAVGIGSQLFSGQGLSPDALRDRVASLVQLVATFVPKSA</sequence>
<dbReference type="PANTHER" id="PTHR30246">
    <property type="entry name" value="2-KETO-3-DEOXY-6-PHOSPHOGLUCONATE ALDOLASE"/>
    <property type="match status" value="1"/>
</dbReference>
<reference evidence="6 7" key="1">
    <citation type="journal article" date="2014" name="Curr. Microbiol.">
        <title>Spirosoma radiotolerans sp. nov., a gamma-radiation-resistant bacterium isolated from gamma ray-irradiated soil.</title>
        <authorList>
            <person name="Lee J.J."/>
            <person name="Srinivasan S."/>
            <person name="Lim S."/>
            <person name="Joe M."/>
            <person name="Im S."/>
            <person name="Bae S.I."/>
            <person name="Park K.R."/>
            <person name="Han J.H."/>
            <person name="Park S.H."/>
            <person name="Joo B.M."/>
            <person name="Park S.J."/>
            <person name="Kim M.K."/>
        </authorList>
    </citation>
    <scope>NUCLEOTIDE SEQUENCE [LARGE SCALE GENOMIC DNA]</scope>
    <source>
        <strain evidence="6 7">DG5A</strain>
    </source>
</reference>
<dbReference type="PANTHER" id="PTHR30246:SF1">
    <property type="entry name" value="2-DEHYDRO-3-DEOXY-6-PHOSPHOGALACTONATE ALDOLASE-RELATED"/>
    <property type="match status" value="1"/>
</dbReference>
<gene>
    <name evidence="6" type="ORF">SD10_15900</name>
</gene>
<evidence type="ECO:0000313" key="7">
    <source>
        <dbReference type="Proteomes" id="UP000033054"/>
    </source>
</evidence>
<evidence type="ECO:0000256" key="2">
    <source>
        <dbReference type="ARBA" id="ARBA00006906"/>
    </source>
</evidence>
<dbReference type="STRING" id="1379870.SD10_15900"/>
<evidence type="ECO:0000256" key="3">
    <source>
        <dbReference type="ARBA" id="ARBA00011233"/>
    </source>
</evidence>
<dbReference type="GO" id="GO:0016829">
    <property type="term" value="F:lyase activity"/>
    <property type="evidence" value="ECO:0007669"/>
    <property type="project" value="UniProtKB-KW"/>
</dbReference>
<comment type="similarity">
    <text evidence="2">Belongs to the KHG/KDPG aldolase family.</text>
</comment>
<dbReference type="Proteomes" id="UP000033054">
    <property type="component" value="Chromosome"/>
</dbReference>
<name>A0A0E3ZXD9_9BACT</name>
<dbReference type="OrthoDB" id="9802667at2"/>
<dbReference type="SUPFAM" id="SSF51569">
    <property type="entry name" value="Aldolase"/>
    <property type="match status" value="1"/>
</dbReference>
<protein>
    <submittedName>
        <fullName evidence="6">Ketohydroxyglutarate aldolase</fullName>
    </submittedName>
</protein>
<dbReference type="HOGENOM" id="CLU_077795_2_0_10"/>
<dbReference type="Gene3D" id="3.20.20.70">
    <property type="entry name" value="Aldolase class I"/>
    <property type="match status" value="1"/>
</dbReference>
<comment type="subunit">
    <text evidence="3">Homotrimer.</text>
</comment>
<accession>A0A0E3ZXD9</accession>
<dbReference type="AlphaFoldDB" id="A0A0E3ZXD9"/>
<proteinExistence type="inferred from homology"/>
<keyword evidence="4" id="KW-0456">Lyase</keyword>
<dbReference type="EMBL" id="CP010429">
    <property type="protein sequence ID" value="AKD56158.1"/>
    <property type="molecule type" value="Genomic_DNA"/>
</dbReference>
<keyword evidence="7" id="KW-1185">Reference proteome</keyword>
<evidence type="ECO:0000256" key="1">
    <source>
        <dbReference type="ARBA" id="ARBA00004761"/>
    </source>
</evidence>
<dbReference type="RefSeq" id="WP_046574981.1">
    <property type="nucleotide sequence ID" value="NZ_CP010429.1"/>
</dbReference>